<dbReference type="InterPro" id="IPR038888">
    <property type="entry name" value="CFAP36"/>
</dbReference>
<dbReference type="VEuPathDB" id="TriTrypDB:LdCL_360020000"/>
<dbReference type="EMBL" id="RHLD01000002">
    <property type="protein sequence ID" value="TPP42298.1"/>
    <property type="molecule type" value="Genomic_DNA"/>
</dbReference>
<feature type="domain" description="BART" evidence="12">
    <location>
        <begin position="4"/>
        <end position="126"/>
    </location>
</feature>
<comment type="caution">
    <text evidence="13">The sequence shown here is derived from an EMBL/GenBank/DDBJ whole genome shotgun (WGS) entry which is preliminary data.</text>
</comment>
<reference evidence="14" key="1">
    <citation type="submission" date="2019-02" db="EMBL/GenBank/DDBJ databases">
        <title>FDA dAtabase for Regulatory Grade micrObial Sequences (FDA-ARGOS): Supporting development and validation of Infectious Disease Dx tests.</title>
        <authorList>
            <person name="Duncan R."/>
            <person name="Fisher C."/>
            <person name="Tallon L."/>
            <person name="Sadzewicz L."/>
            <person name="Sengamalay N."/>
            <person name="Ott S."/>
            <person name="Godinez A."/>
            <person name="Nagaraj S."/>
            <person name="Vavikolanu K."/>
            <person name="Vyas G."/>
            <person name="Nadendla S."/>
            <person name="Aluvathingal J."/>
            <person name="Sichtig H."/>
        </authorList>
    </citation>
    <scope>NUCLEOTIDE SEQUENCE [LARGE SCALE GENOMIC DNA]</scope>
    <source>
        <strain evidence="14">FDAARGOS_360</strain>
    </source>
</reference>
<keyword evidence="11" id="KW-0472">Membrane</keyword>
<dbReference type="InterPro" id="IPR023379">
    <property type="entry name" value="BART_dom"/>
</dbReference>
<comment type="subcellular location">
    <subcellularLocation>
        <location evidence="1">Cell projection</location>
        <location evidence="1">Cilium</location>
    </subcellularLocation>
    <subcellularLocation>
        <location evidence="2">Cytoplasm</location>
    </subcellularLocation>
</comment>
<feature type="transmembrane region" description="Helical" evidence="11">
    <location>
        <begin position="435"/>
        <end position="459"/>
    </location>
</feature>
<dbReference type="PANTHER" id="PTHR21532:SF0">
    <property type="entry name" value="CILIA- AND FLAGELLA-ASSOCIATED PROTEIN 36"/>
    <property type="match status" value="1"/>
</dbReference>
<comment type="similarity">
    <text evidence="3">Belongs to the CFAP36 family.</text>
</comment>
<evidence type="ECO:0000256" key="7">
    <source>
        <dbReference type="ARBA" id="ARBA00023069"/>
    </source>
</evidence>
<accession>A0A504X305</accession>
<dbReference type="GO" id="GO:0005930">
    <property type="term" value="C:axoneme"/>
    <property type="evidence" value="ECO:0007669"/>
    <property type="project" value="TreeGrafter"/>
</dbReference>
<keyword evidence="5" id="KW-0963">Cytoplasm</keyword>
<feature type="transmembrane region" description="Helical" evidence="11">
    <location>
        <begin position="395"/>
        <end position="415"/>
    </location>
</feature>
<dbReference type="Proteomes" id="UP000318821">
    <property type="component" value="Unassembled WGS sequence"/>
</dbReference>
<name>A0A504X305_LEIDO</name>
<evidence type="ECO:0000256" key="9">
    <source>
        <dbReference type="ARBA" id="ARBA00031593"/>
    </source>
</evidence>
<dbReference type="AlphaFoldDB" id="A0A504X305"/>
<evidence type="ECO:0000256" key="8">
    <source>
        <dbReference type="ARBA" id="ARBA00023273"/>
    </source>
</evidence>
<evidence type="ECO:0000256" key="11">
    <source>
        <dbReference type="SAM" id="Phobius"/>
    </source>
</evidence>
<evidence type="ECO:0000259" key="12">
    <source>
        <dbReference type="Pfam" id="PF11527"/>
    </source>
</evidence>
<dbReference type="VEuPathDB" id="TriTrypDB:LdCL_360020100"/>
<evidence type="ECO:0000256" key="4">
    <source>
        <dbReference type="ARBA" id="ARBA00021815"/>
    </source>
</evidence>
<evidence type="ECO:0000256" key="5">
    <source>
        <dbReference type="ARBA" id="ARBA00022490"/>
    </source>
</evidence>
<dbReference type="Gene3D" id="1.20.1520.10">
    <property type="entry name" value="ADP-ribosylation factor-like 2-binding protein, domain"/>
    <property type="match status" value="1"/>
</dbReference>
<proteinExistence type="inferred from homology"/>
<evidence type="ECO:0000256" key="2">
    <source>
        <dbReference type="ARBA" id="ARBA00004496"/>
    </source>
</evidence>
<gene>
    <name evidence="13" type="ORF">CGC20_29200</name>
</gene>
<keyword evidence="11" id="KW-0812">Transmembrane</keyword>
<dbReference type="VEuPathDB" id="TriTrypDB:LdBPK_361460.1"/>
<dbReference type="InterPro" id="IPR042541">
    <property type="entry name" value="BART_sf"/>
</dbReference>
<dbReference type="VEuPathDB" id="TriTrypDB:LDHU3_36.1840"/>
<evidence type="ECO:0000313" key="14">
    <source>
        <dbReference type="Proteomes" id="UP000318821"/>
    </source>
</evidence>
<dbReference type="PANTHER" id="PTHR21532">
    <property type="entry name" value="PHOSPHODIESTERASE HL"/>
    <property type="match status" value="1"/>
</dbReference>
<keyword evidence="7" id="KW-0969">Cilium</keyword>
<evidence type="ECO:0000256" key="6">
    <source>
        <dbReference type="ARBA" id="ARBA00023054"/>
    </source>
</evidence>
<dbReference type="Pfam" id="PF11527">
    <property type="entry name" value="ARL2_Bind_BART"/>
    <property type="match status" value="1"/>
</dbReference>
<evidence type="ECO:0000256" key="10">
    <source>
        <dbReference type="SAM" id="MobiDB-lite"/>
    </source>
</evidence>
<keyword evidence="11" id="KW-1133">Transmembrane helix</keyword>
<evidence type="ECO:0000313" key="13">
    <source>
        <dbReference type="EMBL" id="TPP42298.1"/>
    </source>
</evidence>
<organism evidence="13 14">
    <name type="scientific">Leishmania donovani</name>
    <dbReference type="NCBI Taxonomy" id="5661"/>
    <lineage>
        <taxon>Eukaryota</taxon>
        <taxon>Discoba</taxon>
        <taxon>Euglenozoa</taxon>
        <taxon>Kinetoplastea</taxon>
        <taxon>Metakinetoplastina</taxon>
        <taxon>Trypanosomatida</taxon>
        <taxon>Trypanosomatidae</taxon>
        <taxon>Leishmaniinae</taxon>
        <taxon>Leishmania</taxon>
    </lineage>
</organism>
<dbReference type="VEuPathDB" id="TriTrypDB:LDHU3_36.1870"/>
<protein>
    <recommendedName>
        <fullName evidence="4">Cilia- and flagella-associated protein 36</fullName>
    </recommendedName>
    <alternativeName>
        <fullName evidence="9">Coiled-coil domain-containing protein 104</fullName>
    </alternativeName>
</protein>
<dbReference type="FunFam" id="1.20.1520.10:FF:000004">
    <property type="entry name" value="The ARF-like 2 binding protein BART, putative"/>
    <property type="match status" value="1"/>
</dbReference>
<keyword evidence="6" id="KW-0175">Coiled coil</keyword>
<keyword evidence="8" id="KW-0966">Cell projection</keyword>
<dbReference type="GO" id="GO:0097546">
    <property type="term" value="C:ciliary base"/>
    <property type="evidence" value="ECO:0007669"/>
    <property type="project" value="TreeGrafter"/>
</dbReference>
<evidence type="ECO:0000256" key="1">
    <source>
        <dbReference type="ARBA" id="ARBA00004138"/>
    </source>
</evidence>
<sequence length="844" mass="91029">MTESRWITEALVQFSASPIWLTPIDNFVDDNCCIFSNESEMQLEYTVVHNKFKKLIDSLLTCFLMELGVSMETAVEALQSSLVVSAQTSEGRSEQQAAKKLLKQIFNADNFSRFHTMMVKRNLELDILANAALSSDKVCGDGGAALSAEEVEKETPAPARVQRAIDLNGDVNEDDALRRAIEVSLQDDHAQQQVQAYKKACIQEDADLQMAAVEHQANREKAQLEAALQTQPAQKLSEGEHCRQNHVESINKQKKSQLQPIHDLAMPGTGQKGCEEAEPQKADFNSPESPFPLPAQQVAAAPASVAAAESAPVAAPVSVPALPSIGQRQAALPAIPSTVTASQREKLLARNRASRQEQLSTFLQNNSSSTATSSSAALAATGAAQSVTVEIARRLRGFIALRVVVISAPIGMLEISSARKTKLYDVTGSTQNLRVAESFCIITIAFMAHGLIMYIVAIIEACTGATCLIATFAMIAGELVTSCSLLDTVWAIQVCAIAYAAWTACLAPKRAASGVTCARAEAVDRPGALQDALREEGHQPQAGGWDLAGRGLSAWGSGGAPLAHLGLRTSCIRHRCLMEPTPPDGDDAAYDATRARFGAVPCGASSRRFLSNAALALPTAGTPRPSGAWQRARAVPASPRPGACFTTAFSGRACSIDVPNMYCTAAVPGVPSDGTFTQDPRLYRSQFAPAACSSCPLKVQEVLCAEMEARTRLVCDALTDFQRIVSLCVTERHGRWVMSVADGRPRSGWSCPKCGWTEDDVCTFSSHRQMRTSGEVYSETLLREPCLTPLCDEVELHGSQPHRCRYADDAAMRLERQHVFQREYGSMLQRIKSASQGIQESVTR</sequence>
<feature type="region of interest" description="Disordered" evidence="10">
    <location>
        <begin position="267"/>
        <end position="289"/>
    </location>
</feature>
<evidence type="ECO:0000256" key="3">
    <source>
        <dbReference type="ARBA" id="ARBA00007460"/>
    </source>
</evidence>